<evidence type="ECO:0008006" key="3">
    <source>
        <dbReference type="Google" id="ProtNLM"/>
    </source>
</evidence>
<gene>
    <name evidence="1" type="ORF">K493DRAFT_313885</name>
</gene>
<evidence type="ECO:0000313" key="2">
    <source>
        <dbReference type="Proteomes" id="UP000193498"/>
    </source>
</evidence>
<dbReference type="Proteomes" id="UP000193498">
    <property type="component" value="Unassembled WGS sequence"/>
</dbReference>
<comment type="caution">
    <text evidence="1">The sequence shown here is derived from an EMBL/GenBank/DDBJ whole genome shotgun (WGS) entry which is preliminary data.</text>
</comment>
<reference evidence="1 2" key="1">
    <citation type="submission" date="2016-07" db="EMBL/GenBank/DDBJ databases">
        <title>Pervasive Adenine N6-methylation of Active Genes in Fungi.</title>
        <authorList>
            <consortium name="DOE Joint Genome Institute"/>
            <person name="Mondo S.J."/>
            <person name="Dannebaum R.O."/>
            <person name="Kuo R.C."/>
            <person name="Labutti K."/>
            <person name="Haridas S."/>
            <person name="Kuo A."/>
            <person name="Salamov A."/>
            <person name="Ahrendt S.R."/>
            <person name="Lipzen A."/>
            <person name="Sullivan W."/>
            <person name="Andreopoulos W.B."/>
            <person name="Clum A."/>
            <person name="Lindquist E."/>
            <person name="Daum C."/>
            <person name="Ramamoorthy G.K."/>
            <person name="Gryganskyi A."/>
            <person name="Culley D."/>
            <person name="Magnuson J.K."/>
            <person name="James T.Y."/>
            <person name="O'Malley M.A."/>
            <person name="Stajich J.E."/>
            <person name="Spatafora J.W."/>
            <person name="Visel A."/>
            <person name="Grigoriev I.V."/>
        </authorList>
    </citation>
    <scope>NUCLEOTIDE SEQUENCE [LARGE SCALE GENOMIC DNA]</scope>
    <source>
        <strain evidence="1 2">CBS 931.73</strain>
    </source>
</reference>
<name>A0A1Y1YJ00_9FUNG</name>
<dbReference type="AlphaFoldDB" id="A0A1Y1YJ00"/>
<accession>A0A1Y1YJ00</accession>
<dbReference type="EMBL" id="MCFE01000123">
    <property type="protein sequence ID" value="ORX97938.1"/>
    <property type="molecule type" value="Genomic_DNA"/>
</dbReference>
<organism evidence="1 2">
    <name type="scientific">Basidiobolus meristosporus CBS 931.73</name>
    <dbReference type="NCBI Taxonomy" id="1314790"/>
    <lineage>
        <taxon>Eukaryota</taxon>
        <taxon>Fungi</taxon>
        <taxon>Fungi incertae sedis</taxon>
        <taxon>Zoopagomycota</taxon>
        <taxon>Entomophthoromycotina</taxon>
        <taxon>Basidiobolomycetes</taxon>
        <taxon>Basidiobolales</taxon>
        <taxon>Basidiobolaceae</taxon>
        <taxon>Basidiobolus</taxon>
    </lineage>
</organism>
<dbReference type="OrthoDB" id="406186at2759"/>
<sequence>MVNSYPPLQNLAEHFKDNSEPAQEHDFEELVKAMEQSGVSNPAIPEELKEMWKIASEWHLVNDHYNVFGFNIYRPESIVQTTLDVIGGDELRKEWAEEHGKDSCGGQDWLCLAGYSEYDYIFVNFNAKSAAFGAARHMVNNQNVENEVTKAPFSNFVSYVHDNLNKFYQNVYEGQDDE</sequence>
<proteinExistence type="predicted"/>
<evidence type="ECO:0000313" key="1">
    <source>
        <dbReference type="EMBL" id="ORX97938.1"/>
    </source>
</evidence>
<keyword evidence="2" id="KW-1185">Reference proteome</keyword>
<protein>
    <recommendedName>
        <fullName evidence="3">Knr4/Smi1-like domain-containing protein</fullName>
    </recommendedName>
</protein>
<dbReference type="InParanoid" id="A0A1Y1YJ00"/>